<evidence type="ECO:0000259" key="4">
    <source>
        <dbReference type="PROSITE" id="PS50001"/>
    </source>
</evidence>
<feature type="region of interest" description="Disordered" evidence="3">
    <location>
        <begin position="363"/>
        <end position="424"/>
    </location>
</feature>
<proteinExistence type="predicted"/>
<feature type="domain" description="SH2" evidence="4">
    <location>
        <begin position="21"/>
        <end position="99"/>
    </location>
</feature>
<dbReference type="GO" id="GO:0016477">
    <property type="term" value="P:cell migration"/>
    <property type="evidence" value="ECO:0007669"/>
    <property type="project" value="TreeGrafter"/>
</dbReference>
<feature type="compositionally biased region" description="Low complexity" evidence="3">
    <location>
        <begin position="325"/>
        <end position="335"/>
    </location>
</feature>
<dbReference type="PROSITE" id="PS50001">
    <property type="entry name" value="SH2"/>
    <property type="match status" value="1"/>
</dbReference>
<dbReference type="CDD" id="cd00173">
    <property type="entry name" value="SH2"/>
    <property type="match status" value="1"/>
</dbReference>
<feature type="compositionally biased region" description="Polar residues" evidence="3">
    <location>
        <begin position="414"/>
        <end position="424"/>
    </location>
</feature>
<reference evidence="5" key="1">
    <citation type="submission" date="2009-08" db="EMBL/GenBank/DDBJ databases">
        <title>Annotation of Salpingoeca rosetta.</title>
        <authorList>
            <consortium name="The Broad Institute Genome Sequencing Platform"/>
            <person name="Russ C."/>
            <person name="Cuomo C."/>
            <person name="Burger G."/>
            <person name="Gray M.W."/>
            <person name="Holland P.W.H."/>
            <person name="King N."/>
            <person name="Lang F.B.F."/>
            <person name="Roger A.J."/>
            <person name="Ruiz-Trillo I."/>
            <person name="Young S.K."/>
            <person name="Zeng Q."/>
            <person name="Gargeya S."/>
            <person name="Alvarado L."/>
            <person name="Berlin A."/>
            <person name="Chapman S.B."/>
            <person name="Chen Z."/>
            <person name="Freedman E."/>
            <person name="Gellesch M."/>
            <person name="Goldberg J."/>
            <person name="Griggs A."/>
            <person name="Gujja S."/>
            <person name="Heilman E."/>
            <person name="Heiman D."/>
            <person name="Howarth C."/>
            <person name="Mehta T."/>
            <person name="Neiman D."/>
            <person name="Pearson M."/>
            <person name="Roberts A."/>
            <person name="Saif S."/>
            <person name="Shea T."/>
            <person name="Shenoy N."/>
            <person name="Sisk P."/>
            <person name="Stolte C."/>
            <person name="Sykes S."/>
            <person name="White J."/>
            <person name="Yandava C."/>
            <person name="Haas B."/>
            <person name="Nusbaum C."/>
            <person name="Birren B."/>
        </authorList>
    </citation>
    <scope>NUCLEOTIDE SEQUENCE [LARGE SCALE GENOMIC DNA]</scope>
    <source>
        <strain evidence="5">ATCC 50818</strain>
    </source>
</reference>
<dbReference type="InterPro" id="IPR036860">
    <property type="entry name" value="SH2_dom_sf"/>
</dbReference>
<evidence type="ECO:0000256" key="3">
    <source>
        <dbReference type="SAM" id="MobiDB-lite"/>
    </source>
</evidence>
<dbReference type="STRING" id="946362.F2UK22"/>
<dbReference type="RefSeq" id="XP_004990359.1">
    <property type="nucleotide sequence ID" value="XM_004990302.1"/>
</dbReference>
<name>F2UK22_SALR5</name>
<dbReference type="InterPro" id="IPR000980">
    <property type="entry name" value="SH2"/>
</dbReference>
<gene>
    <name evidence="5" type="ORF">PTSG_08566</name>
</gene>
<accession>F2UK22</accession>
<dbReference type="PANTHER" id="PTHR19969">
    <property type="entry name" value="SH2-SH3 ADAPTOR PROTEIN-RELATED"/>
    <property type="match status" value="1"/>
</dbReference>
<feature type="region of interest" description="Disordered" evidence="3">
    <location>
        <begin position="289"/>
        <end position="335"/>
    </location>
</feature>
<dbReference type="KEGG" id="sre:PTSG_08566"/>
<dbReference type="EMBL" id="GL832978">
    <property type="protein sequence ID" value="EGD77471.1"/>
    <property type="molecule type" value="Genomic_DNA"/>
</dbReference>
<evidence type="ECO:0000256" key="1">
    <source>
        <dbReference type="ARBA" id="ARBA00022999"/>
    </source>
</evidence>
<feature type="compositionally biased region" description="Polar residues" evidence="3">
    <location>
        <begin position="200"/>
        <end position="215"/>
    </location>
</feature>
<dbReference type="Gene3D" id="3.30.505.10">
    <property type="entry name" value="SH2 domain"/>
    <property type="match status" value="1"/>
</dbReference>
<dbReference type="InterPro" id="IPR051184">
    <property type="entry name" value="Tyrosine-phos_adapter"/>
</dbReference>
<evidence type="ECO:0000256" key="2">
    <source>
        <dbReference type="PROSITE-ProRule" id="PRU00191"/>
    </source>
</evidence>
<dbReference type="GO" id="GO:0007167">
    <property type="term" value="P:enzyme-linked receptor protein signaling pathway"/>
    <property type="evidence" value="ECO:0007669"/>
    <property type="project" value="TreeGrafter"/>
</dbReference>
<dbReference type="GeneID" id="16070916"/>
<evidence type="ECO:0000313" key="5">
    <source>
        <dbReference type="EMBL" id="EGD77471.1"/>
    </source>
</evidence>
<feature type="compositionally biased region" description="Pro residues" evidence="3">
    <location>
        <begin position="302"/>
        <end position="311"/>
    </location>
</feature>
<keyword evidence="1 2" id="KW-0727">SH2 domain</keyword>
<dbReference type="SMART" id="SM00252">
    <property type="entry name" value="SH2"/>
    <property type="match status" value="1"/>
</dbReference>
<dbReference type="PANTHER" id="PTHR19969:SF5">
    <property type="entry name" value="CRK-LIKE PROTEIN"/>
    <property type="match status" value="1"/>
</dbReference>
<dbReference type="GO" id="GO:0035591">
    <property type="term" value="F:signaling adaptor activity"/>
    <property type="evidence" value="ECO:0007669"/>
    <property type="project" value="TreeGrafter"/>
</dbReference>
<protein>
    <recommendedName>
        <fullName evidence="4">SH2 domain-containing protein</fullName>
    </recommendedName>
</protein>
<feature type="compositionally biased region" description="Basic and acidic residues" evidence="3">
    <location>
        <begin position="397"/>
        <end position="412"/>
    </location>
</feature>
<dbReference type="Pfam" id="PF00017">
    <property type="entry name" value="SH2"/>
    <property type="match status" value="1"/>
</dbReference>
<sequence>MSVRLREDIYGGPQDDLLRFWLSVDIPRQLAEKSLTTPHLAPTGSFILRRSKSSPGNYAVTVVQGKTIKSYEIMDLGMGQIGLGTGQAFESLETMLDFFYTHPFPDEGNGHVALTRMHPHIHGVRMPRLMAPPAHEVPVADSMYETIESAERHMVSQGALPERVGSKPQQQHQQRGPARDPTYDDIDDATYGDTGAPAVVQQQQRIAPASTSSRVGGSILRVPSHRRPSTSATAPTAGYEGELTKPAVGYGDVAQPDNTYGDMAAPMANLSLYGDSAYADADDGMYGDTGAAENLYGDDSAAPPPPRPAVPKPYQGTGTNSRMGTATTAAPATRTTVTQATESVYGDAFYGDAPQAVDSHIYGDDDTPNLYGDADMGTTRPGNSAMPPPISSSSAAGRDRKNTSDELYDMPRNKANSRAGQVTYSLPQDIRAGESQPMYGDTAADDEYNTEAGHASLMSFAMPSNIYGEPASNDDVYGEPAPAPYGTPASEQDVYGDTPPAPYDKPRSTGVKRQQKVAGSMDQGARW</sequence>
<evidence type="ECO:0000313" key="6">
    <source>
        <dbReference type="Proteomes" id="UP000007799"/>
    </source>
</evidence>
<feature type="region of interest" description="Disordered" evidence="3">
    <location>
        <begin position="153"/>
        <end position="243"/>
    </location>
</feature>
<dbReference type="SUPFAM" id="SSF55550">
    <property type="entry name" value="SH2 domain"/>
    <property type="match status" value="1"/>
</dbReference>
<dbReference type="GO" id="GO:0005737">
    <property type="term" value="C:cytoplasm"/>
    <property type="evidence" value="ECO:0007669"/>
    <property type="project" value="TreeGrafter"/>
</dbReference>
<dbReference type="OrthoDB" id="10255964at2759"/>
<dbReference type="AlphaFoldDB" id="F2UK22"/>
<feature type="region of interest" description="Disordered" evidence="3">
    <location>
        <begin position="466"/>
        <end position="527"/>
    </location>
</feature>
<dbReference type="GO" id="GO:0030971">
    <property type="term" value="F:receptor tyrosine kinase binding"/>
    <property type="evidence" value="ECO:0007669"/>
    <property type="project" value="TreeGrafter"/>
</dbReference>
<dbReference type="InParanoid" id="F2UK22"/>
<organism evidence="6">
    <name type="scientific">Salpingoeca rosetta (strain ATCC 50818 / BSB-021)</name>
    <dbReference type="NCBI Taxonomy" id="946362"/>
    <lineage>
        <taxon>Eukaryota</taxon>
        <taxon>Choanoflagellata</taxon>
        <taxon>Craspedida</taxon>
        <taxon>Salpingoecidae</taxon>
        <taxon>Salpingoeca</taxon>
    </lineage>
</organism>
<dbReference type="Proteomes" id="UP000007799">
    <property type="component" value="Unassembled WGS sequence"/>
</dbReference>
<keyword evidence="6" id="KW-1185">Reference proteome</keyword>